<sequence length="319" mass="33267">MGLAWLKLFIVLLVLSALPASAIASIGKVLSVKPGADVIRAGKKVRLREGMEVVSGDTISTDRSGVVQLLFADETKIAVGPNARMVLDVSMLRGNRKAKSFTVQALGGSFRFISGKSRKRAYSIKTPNATMAVRGTTFDMWITSGNQSAMLVIEGTVQMCGQRGSCRSASRQCSLFATSSKGQVGRPADQEQYDKALQGGFPFIRSQNDLLPPFRVAAEGCSGRRAQAPRVESEQPERREARREAEQARAEAPSRESGRSEAPGRASASAEGRSGNSARSGVSSSGGVSASASASSRKSGGSGLSASASAGSASATAGW</sequence>
<feature type="compositionally biased region" description="Low complexity" evidence="1">
    <location>
        <begin position="272"/>
        <end position="319"/>
    </location>
</feature>
<feature type="domain" description="FecR protein" evidence="2">
    <location>
        <begin position="57"/>
        <end position="158"/>
    </location>
</feature>
<feature type="region of interest" description="Disordered" evidence="1">
    <location>
        <begin position="221"/>
        <end position="319"/>
    </location>
</feature>
<feature type="compositionally biased region" description="Basic and acidic residues" evidence="1">
    <location>
        <begin position="231"/>
        <end position="259"/>
    </location>
</feature>
<keyword evidence="4" id="KW-1185">Reference proteome</keyword>
<evidence type="ECO:0000313" key="4">
    <source>
        <dbReference type="Proteomes" id="UP000183400"/>
    </source>
</evidence>
<dbReference type="AlphaFoldDB" id="A0A1H2ZKT7"/>
<dbReference type="Gene3D" id="2.60.120.1440">
    <property type="match status" value="1"/>
</dbReference>
<protein>
    <submittedName>
        <fullName evidence="3">FecR family protein</fullName>
    </submittedName>
</protein>
<gene>
    <name evidence="3" type="ORF">SAMN05444358_103250</name>
</gene>
<dbReference type="STRING" id="985054.SAMN05444358_103250"/>
<proteinExistence type="predicted"/>
<reference evidence="4" key="1">
    <citation type="submission" date="2016-10" db="EMBL/GenBank/DDBJ databases">
        <authorList>
            <person name="Varghese N."/>
            <person name="Submissions S."/>
        </authorList>
    </citation>
    <scope>NUCLEOTIDE SEQUENCE [LARGE SCALE GENOMIC DNA]</scope>
    <source>
        <strain evidence="4">DSM 27839</strain>
    </source>
</reference>
<dbReference type="PANTHER" id="PTHR38731">
    <property type="entry name" value="LIPL45-RELATED LIPOPROTEIN-RELATED"/>
    <property type="match status" value="1"/>
</dbReference>
<dbReference type="InterPro" id="IPR006860">
    <property type="entry name" value="FecR"/>
</dbReference>
<organism evidence="3 4">
    <name type="scientific">Ruegeria halocynthiae</name>
    <dbReference type="NCBI Taxonomy" id="985054"/>
    <lineage>
        <taxon>Bacteria</taxon>
        <taxon>Pseudomonadati</taxon>
        <taxon>Pseudomonadota</taxon>
        <taxon>Alphaproteobacteria</taxon>
        <taxon>Rhodobacterales</taxon>
        <taxon>Roseobacteraceae</taxon>
        <taxon>Ruegeria</taxon>
    </lineage>
</organism>
<dbReference type="Pfam" id="PF04773">
    <property type="entry name" value="FecR"/>
    <property type="match status" value="1"/>
</dbReference>
<dbReference type="EMBL" id="FNNP01000003">
    <property type="protein sequence ID" value="SDX17339.1"/>
    <property type="molecule type" value="Genomic_DNA"/>
</dbReference>
<accession>A0A1H2ZKT7</accession>
<evidence type="ECO:0000259" key="2">
    <source>
        <dbReference type="Pfam" id="PF04773"/>
    </source>
</evidence>
<evidence type="ECO:0000313" key="3">
    <source>
        <dbReference type="EMBL" id="SDX17339.1"/>
    </source>
</evidence>
<dbReference type="Proteomes" id="UP000183400">
    <property type="component" value="Unassembled WGS sequence"/>
</dbReference>
<evidence type="ECO:0000256" key="1">
    <source>
        <dbReference type="SAM" id="MobiDB-lite"/>
    </source>
</evidence>
<name>A0A1H2ZKT7_9RHOB</name>